<dbReference type="CDD" id="cd13143">
    <property type="entry name" value="MATE_MepA_like"/>
    <property type="match status" value="1"/>
</dbReference>
<feature type="transmembrane region" description="Helical" evidence="10">
    <location>
        <begin position="188"/>
        <end position="209"/>
    </location>
</feature>
<dbReference type="InterPro" id="IPR002528">
    <property type="entry name" value="MATE_fam"/>
</dbReference>
<dbReference type="InterPro" id="IPR045070">
    <property type="entry name" value="MATE_MepA-like"/>
</dbReference>
<proteinExistence type="inferred from homology"/>
<keyword evidence="5" id="KW-1003">Cell membrane</keyword>
<sequence length="443" mass="47656">MNSQSITRTFWRYSIPAIAALMISGLYMVVDGIFIGHAMGATGLSAINMAWPLSGLMLAIGMMIGMGGGAQCSLAQGAAQWPEARSYLAQAIWLLVLLGIPTGVLVVLIGPEFMAMQGAENDLAQLGNDYLRVIGWAAPLVFGSIALPLLVRNLGAPRLATLAMLMGALTNVALDYLFIIVWQWGLHGAALATVIGESLSVLICLGFICSRHNPLQMPLAACTLNLRKSLDVLTTGFSSMLMYLYMSLVVVLHNLLFMHYGSPLQVAAYAIAGYLMAFYYMFAEGVCGGMQPLVSYFYGAREPDKVRRVLRLGLLTAVGSGVLMTAALLILPRLFAGIFSGSDQALLDASVLGLRLHLFAMFLDGFIILAASFFQAMGQARNATLVTVGNMLIQLPFLAVMPLLLGLNGVWLALPLSNVCLSLVVIWMLRRQLQQLKTLDSAP</sequence>
<gene>
    <name evidence="11" type="ORF">SAMN05216370_2037</name>
</gene>
<dbReference type="PANTHER" id="PTHR43823:SF3">
    <property type="entry name" value="MULTIDRUG EXPORT PROTEIN MEPA"/>
    <property type="match status" value="1"/>
</dbReference>
<dbReference type="PANTHER" id="PTHR43823">
    <property type="entry name" value="SPORULATION PROTEIN YKVU"/>
    <property type="match status" value="1"/>
</dbReference>
<comment type="caution">
    <text evidence="11">The sequence shown here is derived from an EMBL/GenBank/DDBJ whole genome shotgun (WGS) entry which is preliminary data.</text>
</comment>
<dbReference type="Proteomes" id="UP000242418">
    <property type="component" value="Unassembled WGS sequence"/>
</dbReference>
<keyword evidence="12" id="KW-1185">Reference proteome</keyword>
<evidence type="ECO:0000256" key="7">
    <source>
        <dbReference type="ARBA" id="ARBA00022989"/>
    </source>
</evidence>
<name>A0AB37Z7K0_9PSED</name>
<comment type="subcellular location">
    <subcellularLocation>
        <location evidence="1">Cell inner membrane</location>
        <topology evidence="1">Multi-pass membrane protein</topology>
    </subcellularLocation>
</comment>
<evidence type="ECO:0000313" key="11">
    <source>
        <dbReference type="EMBL" id="SCW59982.1"/>
    </source>
</evidence>
<keyword evidence="8 10" id="KW-0472">Membrane</keyword>
<dbReference type="NCBIfam" id="NF007130">
    <property type="entry name" value="PRK09575.1"/>
    <property type="match status" value="1"/>
</dbReference>
<dbReference type="GO" id="GO:0015297">
    <property type="term" value="F:antiporter activity"/>
    <property type="evidence" value="ECO:0007669"/>
    <property type="project" value="InterPro"/>
</dbReference>
<dbReference type="InterPro" id="IPR048279">
    <property type="entry name" value="MdtK-like"/>
</dbReference>
<evidence type="ECO:0000256" key="6">
    <source>
        <dbReference type="ARBA" id="ARBA00022692"/>
    </source>
</evidence>
<evidence type="ECO:0000256" key="10">
    <source>
        <dbReference type="SAM" id="Phobius"/>
    </source>
</evidence>
<evidence type="ECO:0000256" key="3">
    <source>
        <dbReference type="ARBA" id="ARBA00022106"/>
    </source>
</evidence>
<evidence type="ECO:0000256" key="9">
    <source>
        <dbReference type="ARBA" id="ARBA00023251"/>
    </source>
</evidence>
<feature type="transmembrane region" description="Helical" evidence="10">
    <location>
        <begin position="410"/>
        <end position="429"/>
    </location>
</feature>
<keyword evidence="9" id="KW-0046">Antibiotic resistance</keyword>
<feature type="transmembrane region" description="Helical" evidence="10">
    <location>
        <begin position="312"/>
        <end position="336"/>
    </location>
</feature>
<evidence type="ECO:0000313" key="12">
    <source>
        <dbReference type="Proteomes" id="UP000242418"/>
    </source>
</evidence>
<evidence type="ECO:0000256" key="4">
    <source>
        <dbReference type="ARBA" id="ARBA00022448"/>
    </source>
</evidence>
<organism evidence="11 12">
    <name type="scientific">Pseudomonas peli</name>
    <dbReference type="NCBI Taxonomy" id="592361"/>
    <lineage>
        <taxon>Bacteria</taxon>
        <taxon>Pseudomonadati</taxon>
        <taxon>Pseudomonadota</taxon>
        <taxon>Gammaproteobacteria</taxon>
        <taxon>Pseudomonadales</taxon>
        <taxon>Pseudomonadaceae</taxon>
        <taxon>Pseudomonas</taxon>
    </lineage>
</organism>
<dbReference type="InterPro" id="IPR051327">
    <property type="entry name" value="MATE_MepA_subfamily"/>
</dbReference>
<feature type="transmembrane region" description="Helical" evidence="10">
    <location>
        <begin position="383"/>
        <end position="404"/>
    </location>
</feature>
<feature type="transmembrane region" description="Helical" evidence="10">
    <location>
        <begin position="230"/>
        <end position="257"/>
    </location>
</feature>
<evidence type="ECO:0000256" key="1">
    <source>
        <dbReference type="ARBA" id="ARBA00004429"/>
    </source>
</evidence>
<dbReference type="GO" id="GO:0005886">
    <property type="term" value="C:plasma membrane"/>
    <property type="evidence" value="ECO:0007669"/>
    <property type="project" value="UniProtKB-SubCell"/>
</dbReference>
<keyword evidence="7 10" id="KW-1133">Transmembrane helix</keyword>
<feature type="transmembrane region" description="Helical" evidence="10">
    <location>
        <begin position="162"/>
        <end position="182"/>
    </location>
</feature>
<evidence type="ECO:0000256" key="8">
    <source>
        <dbReference type="ARBA" id="ARBA00023136"/>
    </source>
</evidence>
<accession>A0AB37Z7K0</accession>
<dbReference type="Pfam" id="PF01554">
    <property type="entry name" value="MatE"/>
    <property type="match status" value="2"/>
</dbReference>
<dbReference type="NCBIfam" id="TIGR00797">
    <property type="entry name" value="matE"/>
    <property type="match status" value="1"/>
</dbReference>
<feature type="transmembrane region" description="Helical" evidence="10">
    <location>
        <begin position="12"/>
        <end position="30"/>
    </location>
</feature>
<reference evidence="11 12" key="1">
    <citation type="submission" date="2016-10" db="EMBL/GenBank/DDBJ databases">
        <authorList>
            <person name="Varghese N."/>
            <person name="Submissions S."/>
        </authorList>
    </citation>
    <scope>NUCLEOTIDE SEQUENCE [LARGE SCALE GENOMIC DNA]</scope>
    <source>
        <strain evidence="11 12">DSM 17833</strain>
    </source>
</reference>
<comment type="similarity">
    <text evidence="2">Belongs to the multi antimicrobial extrusion (MATE) (TC 2.A.66.1) family. MepA subfamily.</text>
</comment>
<feature type="transmembrane region" description="Helical" evidence="10">
    <location>
        <begin position="50"/>
        <end position="70"/>
    </location>
</feature>
<evidence type="ECO:0000256" key="5">
    <source>
        <dbReference type="ARBA" id="ARBA00022475"/>
    </source>
</evidence>
<feature type="transmembrane region" description="Helical" evidence="10">
    <location>
        <begin position="277"/>
        <end position="300"/>
    </location>
</feature>
<keyword evidence="6 10" id="KW-0812">Transmembrane</keyword>
<dbReference type="RefSeq" id="WP_090251601.1">
    <property type="nucleotide sequence ID" value="NZ_FMTL01000002.1"/>
</dbReference>
<dbReference type="AlphaFoldDB" id="A0AB37Z7K0"/>
<evidence type="ECO:0000256" key="2">
    <source>
        <dbReference type="ARBA" id="ARBA00008417"/>
    </source>
</evidence>
<feature type="transmembrane region" description="Helical" evidence="10">
    <location>
        <begin position="91"/>
        <end position="110"/>
    </location>
</feature>
<dbReference type="PIRSF" id="PIRSF006603">
    <property type="entry name" value="DinF"/>
    <property type="match status" value="1"/>
</dbReference>
<feature type="transmembrane region" description="Helical" evidence="10">
    <location>
        <begin position="130"/>
        <end position="150"/>
    </location>
</feature>
<dbReference type="GO" id="GO:0046677">
    <property type="term" value="P:response to antibiotic"/>
    <property type="evidence" value="ECO:0007669"/>
    <property type="project" value="UniProtKB-KW"/>
</dbReference>
<keyword evidence="4" id="KW-0813">Transport</keyword>
<dbReference type="GO" id="GO:0042910">
    <property type="term" value="F:xenobiotic transmembrane transporter activity"/>
    <property type="evidence" value="ECO:0007669"/>
    <property type="project" value="InterPro"/>
</dbReference>
<protein>
    <recommendedName>
        <fullName evidence="3">Multidrug export protein MepA</fullName>
    </recommendedName>
</protein>
<feature type="transmembrane region" description="Helical" evidence="10">
    <location>
        <begin position="356"/>
        <end position="376"/>
    </location>
</feature>
<dbReference type="EMBL" id="FMTL01000002">
    <property type="protein sequence ID" value="SCW59982.1"/>
    <property type="molecule type" value="Genomic_DNA"/>
</dbReference>